<dbReference type="EMBL" id="UINC01077047">
    <property type="protein sequence ID" value="SVC16795.1"/>
    <property type="molecule type" value="Genomic_DNA"/>
</dbReference>
<sequence>VAEIEIGSTEWKKRHGSSKFKKRPDFGMRKGRIMLQEHGGKVWFRNLVVREL</sequence>
<proteinExistence type="predicted"/>
<feature type="non-terminal residue" evidence="1">
    <location>
        <position position="1"/>
    </location>
</feature>
<evidence type="ECO:0000313" key="1">
    <source>
        <dbReference type="EMBL" id="SVC16795.1"/>
    </source>
</evidence>
<dbReference type="AlphaFoldDB" id="A0A382JYT5"/>
<evidence type="ECO:0008006" key="2">
    <source>
        <dbReference type="Google" id="ProtNLM"/>
    </source>
</evidence>
<reference evidence="1" key="1">
    <citation type="submission" date="2018-05" db="EMBL/GenBank/DDBJ databases">
        <authorList>
            <person name="Lanie J.A."/>
            <person name="Ng W.-L."/>
            <person name="Kazmierczak K.M."/>
            <person name="Andrzejewski T.M."/>
            <person name="Davidsen T.M."/>
            <person name="Wayne K.J."/>
            <person name="Tettelin H."/>
            <person name="Glass J.I."/>
            <person name="Rusch D."/>
            <person name="Podicherti R."/>
            <person name="Tsui H.-C.T."/>
            <person name="Winkler M.E."/>
        </authorList>
    </citation>
    <scope>NUCLEOTIDE SEQUENCE</scope>
</reference>
<protein>
    <recommendedName>
        <fullName evidence="2">3-keto-disaccharide hydrolase domain-containing protein</fullName>
    </recommendedName>
</protein>
<organism evidence="1">
    <name type="scientific">marine metagenome</name>
    <dbReference type="NCBI Taxonomy" id="408172"/>
    <lineage>
        <taxon>unclassified sequences</taxon>
        <taxon>metagenomes</taxon>
        <taxon>ecological metagenomes</taxon>
    </lineage>
</organism>
<accession>A0A382JYT5</accession>
<gene>
    <name evidence="1" type="ORF">METZ01_LOCUS269649</name>
</gene>
<name>A0A382JYT5_9ZZZZ</name>
<dbReference type="Gene3D" id="2.60.120.560">
    <property type="entry name" value="Exo-inulinase, domain 1"/>
    <property type="match status" value="1"/>
</dbReference>